<evidence type="ECO:0000256" key="7">
    <source>
        <dbReference type="PROSITE-ProRule" id="PRU00259"/>
    </source>
</evidence>
<dbReference type="CDD" id="cd16664">
    <property type="entry name" value="RING-Ubox_PUB"/>
    <property type="match status" value="1"/>
</dbReference>
<dbReference type="Gene3D" id="1.25.10.10">
    <property type="entry name" value="Leucine-rich Repeat Variant"/>
    <property type="match status" value="2"/>
</dbReference>
<dbReference type="EMBL" id="JABCRI010000011">
    <property type="protein sequence ID" value="KAF8397128.1"/>
    <property type="molecule type" value="Genomic_DNA"/>
</dbReference>
<organism evidence="9 10">
    <name type="scientific">Tetracentron sinense</name>
    <name type="common">Spur-leaf</name>
    <dbReference type="NCBI Taxonomy" id="13715"/>
    <lineage>
        <taxon>Eukaryota</taxon>
        <taxon>Viridiplantae</taxon>
        <taxon>Streptophyta</taxon>
        <taxon>Embryophyta</taxon>
        <taxon>Tracheophyta</taxon>
        <taxon>Spermatophyta</taxon>
        <taxon>Magnoliopsida</taxon>
        <taxon>Trochodendrales</taxon>
        <taxon>Trochodendraceae</taxon>
        <taxon>Tetracentron</taxon>
    </lineage>
</organism>
<dbReference type="SMART" id="SM00504">
    <property type="entry name" value="Ubox"/>
    <property type="match status" value="1"/>
</dbReference>
<dbReference type="InterPro" id="IPR000225">
    <property type="entry name" value="Armadillo"/>
</dbReference>
<dbReference type="InterPro" id="IPR045210">
    <property type="entry name" value="RING-Ubox_PUB"/>
</dbReference>
<dbReference type="GO" id="GO:0007166">
    <property type="term" value="P:cell surface receptor signaling pathway"/>
    <property type="evidence" value="ECO:0007669"/>
    <property type="project" value="InterPro"/>
</dbReference>
<dbReference type="EC" id="2.3.2.27" evidence="3"/>
<dbReference type="InterPro" id="IPR036537">
    <property type="entry name" value="Adaptor_Cbl_N_dom_sf"/>
</dbReference>
<evidence type="ECO:0000256" key="3">
    <source>
        <dbReference type="ARBA" id="ARBA00012483"/>
    </source>
</evidence>
<dbReference type="UniPathway" id="UPA00143"/>
<gene>
    <name evidence="9" type="ORF">HHK36_016035</name>
</gene>
<name>A0A835DAN0_TETSI</name>
<dbReference type="Gene3D" id="3.30.40.10">
    <property type="entry name" value="Zinc/RING finger domain, C3HC4 (zinc finger)"/>
    <property type="match status" value="1"/>
</dbReference>
<dbReference type="PROSITE" id="PS50176">
    <property type="entry name" value="ARM_REPEAT"/>
    <property type="match status" value="1"/>
</dbReference>
<dbReference type="SUPFAM" id="SSF57850">
    <property type="entry name" value="RING/U-box"/>
    <property type="match status" value="1"/>
</dbReference>
<dbReference type="Pfam" id="PF25598">
    <property type="entry name" value="ARM_PUB"/>
    <property type="match status" value="1"/>
</dbReference>
<evidence type="ECO:0000256" key="4">
    <source>
        <dbReference type="ARBA" id="ARBA00022679"/>
    </source>
</evidence>
<comment type="pathway">
    <text evidence="2">Protein modification; protein ubiquitination.</text>
</comment>
<evidence type="ECO:0000313" key="10">
    <source>
        <dbReference type="Proteomes" id="UP000655225"/>
    </source>
</evidence>
<evidence type="ECO:0000256" key="5">
    <source>
        <dbReference type="ARBA" id="ARBA00022737"/>
    </source>
</evidence>
<comment type="caution">
    <text evidence="9">The sequence shown here is derived from an EMBL/GenBank/DDBJ whole genome shotgun (WGS) entry which is preliminary data.</text>
</comment>
<dbReference type="OrthoDB" id="629492at2759"/>
<reference evidence="9 10" key="1">
    <citation type="submission" date="2020-04" db="EMBL/GenBank/DDBJ databases">
        <title>Plant Genome Project.</title>
        <authorList>
            <person name="Zhang R.-G."/>
        </authorList>
    </citation>
    <scope>NUCLEOTIDE SEQUENCE [LARGE SCALE GENOMIC DNA]</scope>
    <source>
        <strain evidence="9">YNK0</strain>
        <tissue evidence="9">Leaf</tissue>
    </source>
</reference>
<keyword evidence="6" id="KW-0833">Ubl conjugation pathway</keyword>
<dbReference type="PANTHER" id="PTHR23315:SF63">
    <property type="entry name" value="U-BOX DOMAIN-CONTAINING PROTEIN 16"/>
    <property type="match status" value="1"/>
</dbReference>
<dbReference type="CDD" id="cd21037">
    <property type="entry name" value="MLKL_NTD"/>
    <property type="match status" value="1"/>
</dbReference>
<evidence type="ECO:0000256" key="2">
    <source>
        <dbReference type="ARBA" id="ARBA00004906"/>
    </source>
</evidence>
<dbReference type="Gene3D" id="1.20.930.20">
    <property type="entry name" value="Adaptor protein Cbl, N-terminal domain"/>
    <property type="match status" value="1"/>
</dbReference>
<dbReference type="FunFam" id="3.30.40.10:FF:000562">
    <property type="entry name" value="RING-type E3 ubiquitin transferase"/>
    <property type="match status" value="1"/>
</dbReference>
<keyword evidence="10" id="KW-1185">Reference proteome</keyword>
<dbReference type="Pfam" id="PF04564">
    <property type="entry name" value="U-box"/>
    <property type="match status" value="1"/>
</dbReference>
<protein>
    <recommendedName>
        <fullName evidence="3">RING-type E3 ubiquitin transferase</fullName>
        <ecNumber evidence="3">2.3.2.27</ecNumber>
    </recommendedName>
</protein>
<evidence type="ECO:0000259" key="8">
    <source>
        <dbReference type="PROSITE" id="PS51698"/>
    </source>
</evidence>
<dbReference type="InterPro" id="IPR016024">
    <property type="entry name" value="ARM-type_fold"/>
</dbReference>
<dbReference type="InterPro" id="IPR059179">
    <property type="entry name" value="MLKL-like_MCAfunc"/>
</dbReference>
<keyword evidence="4" id="KW-0808">Transferase</keyword>
<dbReference type="AlphaFoldDB" id="A0A835DAN0"/>
<dbReference type="PROSITE" id="PS51698">
    <property type="entry name" value="U_BOX"/>
    <property type="match status" value="1"/>
</dbReference>
<dbReference type="InterPro" id="IPR011989">
    <property type="entry name" value="ARM-like"/>
</dbReference>
<dbReference type="InterPro" id="IPR013083">
    <property type="entry name" value="Znf_RING/FYVE/PHD"/>
</dbReference>
<dbReference type="InterPro" id="IPR003613">
    <property type="entry name" value="Ubox_domain"/>
</dbReference>
<evidence type="ECO:0000256" key="6">
    <source>
        <dbReference type="ARBA" id="ARBA00022786"/>
    </source>
</evidence>
<evidence type="ECO:0000313" key="9">
    <source>
        <dbReference type="EMBL" id="KAF8397128.1"/>
    </source>
</evidence>
<proteinExistence type="predicted"/>
<feature type="repeat" description="ARM" evidence="7">
    <location>
        <begin position="398"/>
        <end position="440"/>
    </location>
</feature>
<comment type="catalytic activity">
    <reaction evidence="1">
        <text>S-ubiquitinyl-[E2 ubiquitin-conjugating enzyme]-L-cysteine + [acceptor protein]-L-lysine = [E2 ubiquitin-conjugating enzyme]-L-cysteine + N(6)-ubiquitinyl-[acceptor protein]-L-lysine.</text>
        <dbReference type="EC" id="2.3.2.27"/>
    </reaction>
</comment>
<dbReference type="InterPro" id="IPR058678">
    <property type="entry name" value="ARM_PUB"/>
</dbReference>
<dbReference type="Pfam" id="PF25368">
    <property type="entry name" value="PUB10_N"/>
    <property type="match status" value="1"/>
</dbReference>
<dbReference type="GO" id="GO:0016567">
    <property type="term" value="P:protein ubiquitination"/>
    <property type="evidence" value="ECO:0007669"/>
    <property type="project" value="UniProtKB-UniPathway"/>
</dbReference>
<dbReference type="Proteomes" id="UP000655225">
    <property type="component" value="Unassembled WGS sequence"/>
</dbReference>
<feature type="domain" description="U-box" evidence="8">
    <location>
        <begin position="266"/>
        <end position="340"/>
    </location>
</feature>
<dbReference type="SUPFAM" id="SSF48371">
    <property type="entry name" value="ARM repeat"/>
    <property type="match status" value="1"/>
</dbReference>
<accession>A0A835DAN0</accession>
<dbReference type="SMART" id="SM00185">
    <property type="entry name" value="ARM"/>
    <property type="match status" value="1"/>
</dbReference>
<keyword evidence="5" id="KW-0677">Repeat</keyword>
<dbReference type="OMA" id="QTVSGVM"/>
<dbReference type="InterPro" id="IPR057623">
    <property type="entry name" value="PUB12-19-like_N"/>
</dbReference>
<sequence length="660" mass="72546">MAISPQVFTPRKRYPSVGSLISSKLSDLKLVQSLLLLAEEISVLKPFQFILKRNSSSIIRKSKLLAILFEEFVSNPNFFFPLTAVLCLEDIYTVLKRIKTLLEHCSNGSKMWLLMKSESVADSFHQLTVQLSTLLDILPLKELDLSEDVKDLVVLMKNQCCNTEAFVDPTDENLRHDLLKLLDWIRREIVPDHSKLAEILEKLSLRDSASCRDEIVRLEHEVHIQIYENWKSEAIALIGLVRYAKCVLFGASNPRSDDRDHFQAMNIPADFRCPITLELMRDPVVVATGQTYDRTSINLWIDSGHNTCPKSGQTLAHTNLFPNLALKNLIAQWCREEKVPYETTENQTSFKATKMMVLFLINKLSVSQSIETANRVVHDLRVLAKTDSDSRACIAEAGAIPLLLRYLGSENPSLQINAVTTILNLSIREANKTRIFETKGVLDGVIGVLGSGATWEAKGNAAATIFSLCAVQSYRKKLGRKIRVITGLAELVKAGPTNSKRDALAAISNLAVEKETVGKLVEGGVVEMALEVTEELAEEAVTILAVVAKRGGAVAVAAGNQVVPKLALVLRDGTDTARERAAAALVSICRRGGTEVVAELAATPGIERVIWELMGMGTVRARRKAATILGILGRQAAGIDGDPTAEYWTNIASSGTNLQI</sequence>
<evidence type="ECO:0000256" key="1">
    <source>
        <dbReference type="ARBA" id="ARBA00000900"/>
    </source>
</evidence>
<dbReference type="GO" id="GO:0061630">
    <property type="term" value="F:ubiquitin protein ligase activity"/>
    <property type="evidence" value="ECO:0007669"/>
    <property type="project" value="UniProtKB-EC"/>
</dbReference>
<dbReference type="PANTHER" id="PTHR23315">
    <property type="entry name" value="U BOX DOMAIN-CONTAINING"/>
    <property type="match status" value="1"/>
</dbReference>